<gene>
    <name evidence="1" type="ORF">CcrSC_gp383</name>
</gene>
<reference evidence="1" key="1">
    <citation type="submission" date="2018-07" db="EMBL/GenBank/DDBJ databases">
        <authorList>
            <person name="Wilson K.M."/>
            <person name="Ely B."/>
        </authorList>
    </citation>
    <scope>NUCLEOTIDE SEQUENCE</scope>
</reference>
<evidence type="ECO:0000313" key="1">
    <source>
        <dbReference type="EMBL" id="AXQ69965.1"/>
    </source>
</evidence>
<reference evidence="1" key="2">
    <citation type="submission" date="2021-07" db="EMBL/GenBank/DDBJ databases">
        <title>Giant CbK-like Caulobacter bacteriophages have genetically divergent genomes.</title>
        <authorList>
            <person name="Wilson K."/>
            <person name="Ely B."/>
        </authorList>
    </citation>
    <scope>NUCLEOTIDE SEQUENCE</scope>
</reference>
<evidence type="ECO:0000313" key="2">
    <source>
        <dbReference type="Proteomes" id="UP000259683"/>
    </source>
</evidence>
<accession>A0A385EFW0</accession>
<name>A0A385EFW0_9CAUD</name>
<organism evidence="1 2">
    <name type="scientific">Caulobacter phage CcrSC</name>
    <dbReference type="NCBI Taxonomy" id="2283272"/>
    <lineage>
        <taxon>Viruses</taxon>
        <taxon>Duplodnaviria</taxon>
        <taxon>Heunggongvirae</taxon>
        <taxon>Uroviricota</taxon>
        <taxon>Caudoviricetes</taxon>
        <taxon>Jeanschmidtviridae</taxon>
        <taxon>Bertelyvirus</taxon>
        <taxon>Bertelyvirus SC</taxon>
    </lineage>
</organism>
<proteinExistence type="predicted"/>
<dbReference type="Proteomes" id="UP000259683">
    <property type="component" value="Segment"/>
</dbReference>
<dbReference type="EMBL" id="MH588547">
    <property type="protein sequence ID" value="AXQ69965.1"/>
    <property type="molecule type" value="Genomic_DNA"/>
</dbReference>
<keyword evidence="2" id="KW-1185">Reference proteome</keyword>
<protein>
    <submittedName>
        <fullName evidence="1">Uncharacterized protein</fullName>
    </submittedName>
</protein>
<sequence>MTKLRIIPSSLFQALKEQLPLSRLLRNFFVTRNAWGMFHVNSHIVGATGKAKVTYSSKASAEKAATSMARKHGGVFRPYKCVYCAGYHIGKNRPTEPPKDE</sequence>